<feature type="domain" description="Aminoglycoside phosphotransferase" evidence="1">
    <location>
        <begin position="39"/>
        <end position="255"/>
    </location>
</feature>
<proteinExistence type="predicted"/>
<name>A0A1B3Z788_9SPHN</name>
<dbReference type="Gene3D" id="3.30.200.20">
    <property type="entry name" value="Phosphorylase Kinase, domain 1"/>
    <property type="match status" value="1"/>
</dbReference>
<dbReference type="InterPro" id="IPR002575">
    <property type="entry name" value="Aminoglycoside_PTrfase"/>
</dbReference>
<dbReference type="InterPro" id="IPR052898">
    <property type="entry name" value="ACAD10-like"/>
</dbReference>
<dbReference type="InterPro" id="IPR041726">
    <property type="entry name" value="ACAD10_11_N"/>
</dbReference>
<dbReference type="PANTHER" id="PTHR47829">
    <property type="entry name" value="HYDROLASE, PUTATIVE (AFU_ORTHOLOGUE AFUA_1G12880)-RELATED"/>
    <property type="match status" value="1"/>
</dbReference>
<accession>A0A1B3Z788</accession>
<keyword evidence="2" id="KW-0808">Transferase</keyword>
<dbReference type="GO" id="GO:0016740">
    <property type="term" value="F:transferase activity"/>
    <property type="evidence" value="ECO:0007669"/>
    <property type="project" value="UniProtKB-KW"/>
</dbReference>
<dbReference type="Pfam" id="PF01636">
    <property type="entry name" value="APH"/>
    <property type="match status" value="1"/>
</dbReference>
<organism evidence="2 3">
    <name type="scientific">Sphingomonas panacis</name>
    <dbReference type="NCBI Taxonomy" id="1560345"/>
    <lineage>
        <taxon>Bacteria</taxon>
        <taxon>Pseudomonadati</taxon>
        <taxon>Pseudomonadota</taxon>
        <taxon>Alphaproteobacteria</taxon>
        <taxon>Sphingomonadales</taxon>
        <taxon>Sphingomonadaceae</taxon>
        <taxon>Sphingomonas</taxon>
    </lineage>
</organism>
<keyword evidence="3" id="KW-1185">Reference proteome</keyword>
<dbReference type="STRING" id="1560345.AWL63_04165"/>
<dbReference type="KEGG" id="span:AWL63_04165"/>
<dbReference type="SUPFAM" id="SSF56112">
    <property type="entry name" value="Protein kinase-like (PK-like)"/>
    <property type="match status" value="1"/>
</dbReference>
<reference evidence="2 3" key="1">
    <citation type="submission" date="2016-01" db="EMBL/GenBank/DDBJ databases">
        <title>Complete genome and mega plasmid sequence of Sphingomonas panacis DCY99 elicits systemic resistance in rice to Xanthomonas oryzae.</title>
        <authorList>
            <person name="Kim Y.J."/>
            <person name="Yang D.C."/>
            <person name="Sing P."/>
        </authorList>
    </citation>
    <scope>NUCLEOTIDE SEQUENCE [LARGE SCALE GENOMIC DNA]</scope>
    <source>
        <strain evidence="2 3">DCY99</strain>
    </source>
</reference>
<dbReference type="Proteomes" id="UP000094256">
    <property type="component" value="Chromosome"/>
</dbReference>
<evidence type="ECO:0000259" key="1">
    <source>
        <dbReference type="Pfam" id="PF01636"/>
    </source>
</evidence>
<dbReference type="CDD" id="cd05154">
    <property type="entry name" value="ACAD10_11_N-like"/>
    <property type="match status" value="1"/>
</dbReference>
<dbReference type="PANTHER" id="PTHR47829:SF3">
    <property type="entry name" value="AMINOGLYCOSIDE PHOSPHOTRANSFERASE DOMAIN-CONTAINING PROTEIN"/>
    <property type="match status" value="1"/>
</dbReference>
<dbReference type="AlphaFoldDB" id="A0A1B3Z788"/>
<dbReference type="EMBL" id="CP014168">
    <property type="protein sequence ID" value="AOH83286.1"/>
    <property type="molecule type" value="Genomic_DNA"/>
</dbReference>
<dbReference type="InterPro" id="IPR011009">
    <property type="entry name" value="Kinase-like_dom_sf"/>
</dbReference>
<dbReference type="OrthoDB" id="3806873at2"/>
<protein>
    <submittedName>
        <fullName evidence="2">Aminoglycoside phosphotransferase</fullName>
    </submittedName>
</protein>
<dbReference type="Gene3D" id="3.90.1200.10">
    <property type="match status" value="1"/>
</dbReference>
<sequence length="353" mass="38876">MRDAQAAIGGAVTPPDIDEARLAAWMGAHVDEFAGPLTLHRFGGGQSNPTYRVDTPTRSYVLRRKPFGQLLKGAHAIEREARVLEALHGSAVPVPRLLGLCTEDSVLGSAFYVMDHVVGRIFWDTSFPEVTRAARPAYFDAMNTTIAALHSIDPATVGLADYGPAGGYFDRQVARLSRQYREDTDAGRAADMDRLIEWLEEHRHIPDEVRIVHGDFRCDNLIFHPSEPRVIAVLDWELSTLGHPLADFAYHLVMYKMPPKIVAGLIGCDLQAMNIPSEIDYASAYCRRVGRPDITAEDLRYLTAFTMFRIAGIMHGIKGRMIRGNAASDSAAARVARLPDLLALACAVVDARV</sequence>
<evidence type="ECO:0000313" key="3">
    <source>
        <dbReference type="Proteomes" id="UP000094256"/>
    </source>
</evidence>
<gene>
    <name evidence="2" type="ORF">AWL63_04165</name>
</gene>
<dbReference type="RefSeq" id="WP_069203864.1">
    <property type="nucleotide sequence ID" value="NZ_CP014168.1"/>
</dbReference>
<evidence type="ECO:0000313" key="2">
    <source>
        <dbReference type="EMBL" id="AOH83286.1"/>
    </source>
</evidence>